<organism evidence="1 2">
    <name type="scientific">Phyllosticta capitalensis</name>
    <dbReference type="NCBI Taxonomy" id="121624"/>
    <lineage>
        <taxon>Eukaryota</taxon>
        <taxon>Fungi</taxon>
        <taxon>Dikarya</taxon>
        <taxon>Ascomycota</taxon>
        <taxon>Pezizomycotina</taxon>
        <taxon>Dothideomycetes</taxon>
        <taxon>Dothideomycetes incertae sedis</taxon>
        <taxon>Botryosphaeriales</taxon>
        <taxon>Phyllostictaceae</taxon>
        <taxon>Phyllosticta</taxon>
    </lineage>
</organism>
<proteinExistence type="predicted"/>
<name>A0ABR1Z1Z5_9PEZI</name>
<evidence type="ECO:0000313" key="1">
    <source>
        <dbReference type="EMBL" id="KAK8244599.1"/>
    </source>
</evidence>
<sequence length="173" mass="19508">MVTTYNINSCCGKMVKHWTPEEERGGRRNPEGHGIPALALYQVVLGSAMTVSLNSELTRYAAQVQTNGFRVEVVTTYNINNCLGNPLGVRGRRQAPWPFHLLPPPPPHSVRTARSRSAMNWPLSMQYNAATGNEARRLESSCESRDGTEKGYQEISCWRAVFPWKWSLSRMRA</sequence>
<dbReference type="EMBL" id="JBBWRZ010000002">
    <property type="protein sequence ID" value="KAK8244599.1"/>
    <property type="molecule type" value="Genomic_DNA"/>
</dbReference>
<accession>A0ABR1Z1Z5</accession>
<evidence type="ECO:0000313" key="2">
    <source>
        <dbReference type="Proteomes" id="UP001492380"/>
    </source>
</evidence>
<protein>
    <submittedName>
        <fullName evidence="1">Uncharacterized protein</fullName>
    </submittedName>
</protein>
<dbReference type="Proteomes" id="UP001492380">
    <property type="component" value="Unassembled WGS sequence"/>
</dbReference>
<gene>
    <name evidence="1" type="ORF">HDK90DRAFT_164283</name>
</gene>
<keyword evidence="2" id="KW-1185">Reference proteome</keyword>
<comment type="caution">
    <text evidence="1">The sequence shown here is derived from an EMBL/GenBank/DDBJ whole genome shotgun (WGS) entry which is preliminary data.</text>
</comment>
<reference evidence="1 2" key="1">
    <citation type="submission" date="2024-04" db="EMBL/GenBank/DDBJ databases">
        <title>Phyllosticta paracitricarpa is synonymous to the EU quarantine fungus P. citricarpa based on phylogenomic analyses.</title>
        <authorList>
            <consortium name="Lawrence Berkeley National Laboratory"/>
            <person name="Van Ingen-Buijs V.A."/>
            <person name="Van Westerhoven A.C."/>
            <person name="Haridas S."/>
            <person name="Skiadas P."/>
            <person name="Martin F."/>
            <person name="Groenewald J.Z."/>
            <person name="Crous P.W."/>
            <person name="Seidl M.F."/>
        </authorList>
    </citation>
    <scope>NUCLEOTIDE SEQUENCE [LARGE SCALE GENOMIC DNA]</scope>
    <source>
        <strain evidence="1 2">CBS 123374</strain>
    </source>
</reference>